<feature type="transmembrane region" description="Helical" evidence="5">
    <location>
        <begin position="405"/>
        <end position="424"/>
    </location>
</feature>
<keyword evidence="3 5" id="KW-1133">Transmembrane helix</keyword>
<dbReference type="InterPro" id="IPR004841">
    <property type="entry name" value="AA-permease/SLC12A_dom"/>
</dbReference>
<dbReference type="PANTHER" id="PTHR42770">
    <property type="entry name" value="AMINO ACID TRANSPORTER-RELATED"/>
    <property type="match status" value="1"/>
</dbReference>
<feature type="transmembrane region" description="Helical" evidence="5">
    <location>
        <begin position="44"/>
        <end position="63"/>
    </location>
</feature>
<sequence>MPHLSRTLSLAAVVLFGVTYMAPIIVLGTFGMLAEETKGNVPTAYLAASIAMLFTALSYSHMARAYPVAGSAYTYVRRSINSKLGFLAGWSILLDYFFIPMVIWLIGASFLHSAFPHISLSFWLIVFIVLTTIINVIGLEFAKSINSLLMLIQSLIIVAFIVLCIHYVTTDGTTPLFSLKPLWNQGAHLSYILAGGAVACYSFLGFDAVTTLADETKEPKKIIPKAIILVTLVGSAIFIITSYFVQLAHPSFVFHDVDSAASEIAMNIGGDIFASFFLIGLIVGQFASGVSAQTSASRLLYAMGRDGVISKRFFGKLSPRFSTPVNNVVLCGVVALIGTQIDVLTAASFINFGAFLAFMLVNISVINHFWIREKQRAGLQIISYLLFPIIGFLTTFWLFVSLDRLALILGIIWLALGIIYLAFLTDFFKKDPPEITLD</sequence>
<protein>
    <submittedName>
        <fullName evidence="7">Amino acid permease</fullName>
    </submittedName>
</protein>
<evidence type="ECO:0000313" key="8">
    <source>
        <dbReference type="Proteomes" id="UP000194946"/>
    </source>
</evidence>
<dbReference type="PANTHER" id="PTHR42770:SF8">
    <property type="entry name" value="PUTRESCINE IMPORTER PUUP"/>
    <property type="match status" value="1"/>
</dbReference>
<feature type="transmembrane region" description="Helical" evidence="5">
    <location>
        <begin position="189"/>
        <end position="210"/>
    </location>
</feature>
<dbReference type="Proteomes" id="UP000194946">
    <property type="component" value="Unassembled WGS sequence"/>
</dbReference>
<feature type="transmembrane region" description="Helical" evidence="5">
    <location>
        <begin position="148"/>
        <end position="169"/>
    </location>
</feature>
<feature type="transmembrane region" description="Helical" evidence="5">
    <location>
        <begin position="7"/>
        <end position="32"/>
    </location>
</feature>
<comment type="caution">
    <text evidence="7">The sequence shown here is derived from an EMBL/GenBank/DDBJ whole genome shotgun (WGS) entry which is preliminary data.</text>
</comment>
<evidence type="ECO:0000256" key="3">
    <source>
        <dbReference type="ARBA" id="ARBA00022989"/>
    </source>
</evidence>
<name>A0A251ZSQ1_9PROT</name>
<evidence type="ECO:0000259" key="6">
    <source>
        <dbReference type="Pfam" id="PF00324"/>
    </source>
</evidence>
<evidence type="ECO:0000313" key="7">
    <source>
        <dbReference type="EMBL" id="OUI77695.1"/>
    </source>
</evidence>
<dbReference type="Gene3D" id="1.20.1740.10">
    <property type="entry name" value="Amino acid/polyamine transporter I"/>
    <property type="match status" value="1"/>
</dbReference>
<feature type="transmembrane region" description="Helical" evidence="5">
    <location>
        <begin position="264"/>
        <end position="283"/>
    </location>
</feature>
<gene>
    <name evidence="7" type="ORF">HK18_03315</name>
</gene>
<feature type="transmembrane region" description="Helical" evidence="5">
    <location>
        <begin position="321"/>
        <end position="341"/>
    </location>
</feature>
<evidence type="ECO:0000256" key="4">
    <source>
        <dbReference type="ARBA" id="ARBA00023136"/>
    </source>
</evidence>
<dbReference type="PIRSF" id="PIRSF006060">
    <property type="entry name" value="AA_transporter"/>
    <property type="match status" value="1"/>
</dbReference>
<proteinExistence type="predicted"/>
<dbReference type="RefSeq" id="WP_086632719.1">
    <property type="nucleotide sequence ID" value="NZ_JOPB01000023.1"/>
</dbReference>
<evidence type="ECO:0000256" key="1">
    <source>
        <dbReference type="ARBA" id="ARBA00004141"/>
    </source>
</evidence>
<dbReference type="GO" id="GO:0055085">
    <property type="term" value="P:transmembrane transport"/>
    <property type="evidence" value="ECO:0007669"/>
    <property type="project" value="InterPro"/>
</dbReference>
<dbReference type="EMBL" id="JOPB01000023">
    <property type="protein sequence ID" value="OUI77695.1"/>
    <property type="molecule type" value="Genomic_DNA"/>
</dbReference>
<feature type="domain" description="Amino acid permease/ SLC12A" evidence="6">
    <location>
        <begin position="38"/>
        <end position="400"/>
    </location>
</feature>
<keyword evidence="4 5" id="KW-0472">Membrane</keyword>
<feature type="transmembrane region" description="Helical" evidence="5">
    <location>
        <begin position="118"/>
        <end position="141"/>
    </location>
</feature>
<dbReference type="GO" id="GO:0016020">
    <property type="term" value="C:membrane"/>
    <property type="evidence" value="ECO:0007669"/>
    <property type="project" value="UniProtKB-SubCell"/>
</dbReference>
<organism evidence="7 8">
    <name type="scientific">Commensalibacter intestini</name>
    <dbReference type="NCBI Taxonomy" id="479936"/>
    <lineage>
        <taxon>Bacteria</taxon>
        <taxon>Pseudomonadati</taxon>
        <taxon>Pseudomonadota</taxon>
        <taxon>Alphaproteobacteria</taxon>
        <taxon>Acetobacterales</taxon>
        <taxon>Acetobacteraceae</taxon>
    </lineage>
</organism>
<feature type="transmembrane region" description="Helical" evidence="5">
    <location>
        <begin position="222"/>
        <end position="244"/>
    </location>
</feature>
<evidence type="ECO:0000256" key="2">
    <source>
        <dbReference type="ARBA" id="ARBA00022692"/>
    </source>
</evidence>
<keyword evidence="8" id="KW-1185">Reference proteome</keyword>
<dbReference type="AlphaFoldDB" id="A0A251ZSQ1"/>
<feature type="transmembrane region" description="Helical" evidence="5">
    <location>
        <begin position="84"/>
        <end position="106"/>
    </location>
</feature>
<feature type="transmembrane region" description="Helical" evidence="5">
    <location>
        <begin position="347"/>
        <end position="369"/>
    </location>
</feature>
<keyword evidence="2 5" id="KW-0812">Transmembrane</keyword>
<reference evidence="8" key="1">
    <citation type="submission" date="2014-06" db="EMBL/GenBank/DDBJ databases">
        <authorList>
            <person name="Winans N.J."/>
            <person name="Newell P.D."/>
            <person name="Douglas A.E."/>
        </authorList>
    </citation>
    <scope>NUCLEOTIDE SEQUENCE [LARGE SCALE GENOMIC DNA]</scope>
    <source>
        <strain evidence="8">DmL_052</strain>
    </source>
</reference>
<feature type="transmembrane region" description="Helical" evidence="5">
    <location>
        <begin position="381"/>
        <end position="399"/>
    </location>
</feature>
<comment type="subcellular location">
    <subcellularLocation>
        <location evidence="1">Membrane</location>
        <topology evidence="1">Multi-pass membrane protein</topology>
    </subcellularLocation>
</comment>
<dbReference type="InterPro" id="IPR050367">
    <property type="entry name" value="APC_superfamily"/>
</dbReference>
<accession>A0A251ZSQ1</accession>
<evidence type="ECO:0000256" key="5">
    <source>
        <dbReference type="SAM" id="Phobius"/>
    </source>
</evidence>
<dbReference type="Pfam" id="PF00324">
    <property type="entry name" value="AA_permease"/>
    <property type="match status" value="1"/>
</dbReference>